<evidence type="ECO:0000256" key="9">
    <source>
        <dbReference type="ARBA" id="ARBA00023136"/>
    </source>
</evidence>
<dbReference type="Proteomes" id="UP000887563">
    <property type="component" value="Unplaced"/>
</dbReference>
<evidence type="ECO:0000256" key="6">
    <source>
        <dbReference type="ARBA" id="ARBA00022692"/>
    </source>
</evidence>
<evidence type="ECO:0000256" key="7">
    <source>
        <dbReference type="ARBA" id="ARBA00022968"/>
    </source>
</evidence>
<evidence type="ECO:0000259" key="12">
    <source>
        <dbReference type="Pfam" id="PF02709"/>
    </source>
</evidence>
<dbReference type="InterPro" id="IPR003859">
    <property type="entry name" value="Galactosyl_T"/>
</dbReference>
<keyword evidence="14" id="KW-1185">Reference proteome</keyword>
<keyword evidence="5" id="KW-0808">Transferase</keyword>
<proteinExistence type="inferred from homology"/>
<organism evidence="14 15">
    <name type="scientific">Meloidogyne incognita</name>
    <name type="common">Southern root-knot nematode worm</name>
    <name type="synonym">Oxyuris incognita</name>
    <dbReference type="NCBI Taxonomy" id="6306"/>
    <lineage>
        <taxon>Eukaryota</taxon>
        <taxon>Metazoa</taxon>
        <taxon>Ecdysozoa</taxon>
        <taxon>Nematoda</taxon>
        <taxon>Chromadorea</taxon>
        <taxon>Rhabditida</taxon>
        <taxon>Tylenchina</taxon>
        <taxon>Tylenchomorpha</taxon>
        <taxon>Tylenchoidea</taxon>
        <taxon>Meloidogynidae</taxon>
        <taxon>Meloidogyninae</taxon>
        <taxon>Meloidogyne</taxon>
        <taxon>Meloidogyne incognita group</taxon>
    </lineage>
</organism>
<evidence type="ECO:0000313" key="15">
    <source>
        <dbReference type="WBParaSite" id="Minc3s02670g31126"/>
    </source>
</evidence>
<dbReference type="GO" id="GO:0005975">
    <property type="term" value="P:carbohydrate metabolic process"/>
    <property type="evidence" value="ECO:0007669"/>
    <property type="project" value="InterPro"/>
</dbReference>
<dbReference type="WBParaSite" id="Minc3s02670g31126">
    <property type="protein sequence ID" value="Minc3s02670g31126"/>
    <property type="gene ID" value="Minc3s02670g31126"/>
</dbReference>
<reference evidence="15" key="1">
    <citation type="submission" date="2022-11" db="UniProtKB">
        <authorList>
            <consortium name="WormBaseParasite"/>
        </authorList>
    </citation>
    <scope>IDENTIFICATION</scope>
</reference>
<dbReference type="PRINTS" id="PR02050">
    <property type="entry name" value="B14GALTRFASE"/>
</dbReference>
<comment type="subcellular location">
    <subcellularLocation>
        <location evidence="1">Membrane</location>
        <topology evidence="1">Single-pass type II membrane protein</topology>
    </subcellularLocation>
</comment>
<dbReference type="GO" id="GO:0033842">
    <property type="term" value="F:N-acetyl-beta-glucosaminyl-derivative 4-beta-N-acetylgalactosaminyltransferase activity"/>
    <property type="evidence" value="ECO:0007669"/>
    <property type="project" value="TreeGrafter"/>
</dbReference>
<dbReference type="AlphaFoldDB" id="A0A914MXK2"/>
<feature type="compositionally biased region" description="Basic and acidic residues" evidence="11">
    <location>
        <begin position="24"/>
        <end position="34"/>
    </location>
</feature>
<feature type="domain" description="Galactosyltransferase N-terminal" evidence="13">
    <location>
        <begin position="219"/>
        <end position="352"/>
    </location>
</feature>
<protein>
    <submittedName>
        <fullName evidence="15">Uncharacterized protein</fullName>
    </submittedName>
</protein>
<name>A0A914MXK2_MELIC</name>
<dbReference type="PANTHER" id="PTHR19300">
    <property type="entry name" value="BETA-1,4-GALACTOSYLTRANSFERASE"/>
    <property type="match status" value="1"/>
</dbReference>
<feature type="compositionally biased region" description="Basic and acidic residues" evidence="11">
    <location>
        <begin position="1"/>
        <end position="11"/>
    </location>
</feature>
<evidence type="ECO:0000256" key="10">
    <source>
        <dbReference type="ARBA" id="ARBA00023180"/>
    </source>
</evidence>
<dbReference type="GO" id="GO:0005794">
    <property type="term" value="C:Golgi apparatus"/>
    <property type="evidence" value="ECO:0007669"/>
    <property type="project" value="TreeGrafter"/>
</dbReference>
<keyword evidence="8" id="KW-1133">Transmembrane helix</keyword>
<keyword evidence="10" id="KW-0325">Glycoprotein</keyword>
<dbReference type="Pfam" id="PF02709">
    <property type="entry name" value="Glyco_transf_7C"/>
    <property type="match status" value="3"/>
</dbReference>
<dbReference type="InterPro" id="IPR027791">
    <property type="entry name" value="Galactosyl_T_C"/>
</dbReference>
<dbReference type="PANTHER" id="PTHR19300:SF57">
    <property type="entry name" value="BETA-1,4-N-ACETYLGALACTOSAMINYLTRANSFERASE"/>
    <property type="match status" value="1"/>
</dbReference>
<dbReference type="Gene3D" id="3.90.550.10">
    <property type="entry name" value="Spore Coat Polysaccharide Biosynthesis Protein SpsA, Chain A"/>
    <property type="match status" value="3"/>
</dbReference>
<comment type="pathway">
    <text evidence="2">Protein modification; protein glycosylation.</text>
</comment>
<evidence type="ECO:0000256" key="8">
    <source>
        <dbReference type="ARBA" id="ARBA00022989"/>
    </source>
</evidence>
<dbReference type="GO" id="GO:0016020">
    <property type="term" value="C:membrane"/>
    <property type="evidence" value="ECO:0007669"/>
    <property type="project" value="UniProtKB-SubCell"/>
</dbReference>
<dbReference type="SUPFAM" id="SSF53448">
    <property type="entry name" value="Nucleotide-diphospho-sugar transferases"/>
    <property type="match status" value="3"/>
</dbReference>
<keyword evidence="7" id="KW-0735">Signal-anchor</keyword>
<evidence type="ECO:0000259" key="13">
    <source>
        <dbReference type="Pfam" id="PF13733"/>
    </source>
</evidence>
<evidence type="ECO:0000313" key="14">
    <source>
        <dbReference type="Proteomes" id="UP000887563"/>
    </source>
</evidence>
<feature type="domain" description="Galactosyltransferase C-terminal" evidence="12">
    <location>
        <begin position="596"/>
        <end position="673"/>
    </location>
</feature>
<accession>A0A914MXK2</accession>
<sequence>MARLGPKDRVGPKIFGPKKTRTAQLDKDKPEKMPRPSPDSKTSILILYHMDIYLIIIYPFDCIIFNDVDTYPENDNLLYRCSTDPKYTKHLSVYLERGEYKELYADFVGGVLALTVEQLRKINGYSNDFWGWGGEDDDLNTRVKIANMSFQRNKTEISRFKTFKHGTDHGNDPHPCRFKLIGLTKQKYLTDGFSNLNYRVESINYGKLYTHIKDNLTLCPEIPPNLKGKIDVDMRSLKLEEIEEEYKDLWPGGHWRPKECKSRQKVAIVVPYRNREPHLRTFLHNIHRFVQKQQLDYAIFVVEQMGNKLPFNKARMTNIGVLEALRVYPFDCIIFNDIDTYPENDNMLYRCSTDPKYTRHFSVYMERTGYKELYPEFVGGVLALTVEQLRKVNGYSNDFWGWGQEDDDLNKSCRYKLLALTEQKYLTDGYSNLNYRVESINYGKLYTHIKDNLTLCPEKPPNLKGKIDVDMRSLKLEEIEEEYKYLWPGGHWRPKECKSRQKVAIVVPYRNREPHLRTFLHNIHRFVQKQQLDYAIFVVEQMGNKLPFNKGRLTNIGVLEAIRVYPFDCIIFHDVDTYPENDNMLYRCSTDPKYTRHLSVYLERIGYKEYYPGFIGGVLALTVEQLRKVNGYSNDFWGWGGEDDDFNTRVKIANMSFQRNKTEISRFRSFKHDKDAGNEPHN</sequence>
<feature type="domain" description="Galactosyltransferase C-terminal" evidence="12">
    <location>
        <begin position="359"/>
        <end position="412"/>
    </location>
</feature>
<evidence type="ECO:0000256" key="2">
    <source>
        <dbReference type="ARBA" id="ARBA00004922"/>
    </source>
</evidence>
<feature type="region of interest" description="Disordered" evidence="11">
    <location>
        <begin position="1"/>
        <end position="39"/>
    </location>
</feature>
<dbReference type="GO" id="GO:0006688">
    <property type="term" value="P:glycosphingolipid biosynthetic process"/>
    <property type="evidence" value="ECO:0007669"/>
    <property type="project" value="TreeGrafter"/>
</dbReference>
<dbReference type="Pfam" id="PF13733">
    <property type="entry name" value="Glyco_transf_7N"/>
    <property type="match status" value="2"/>
</dbReference>
<keyword evidence="4" id="KW-0328">Glycosyltransferase</keyword>
<keyword evidence="6" id="KW-0812">Transmembrane</keyword>
<evidence type="ECO:0000256" key="1">
    <source>
        <dbReference type="ARBA" id="ARBA00004606"/>
    </source>
</evidence>
<feature type="domain" description="Galactosyltransferase N-terminal" evidence="13">
    <location>
        <begin position="456"/>
        <end position="589"/>
    </location>
</feature>
<keyword evidence="9" id="KW-0472">Membrane</keyword>
<dbReference type="InterPro" id="IPR027995">
    <property type="entry name" value="Galactosyl_T_N"/>
</dbReference>
<evidence type="ECO:0000256" key="5">
    <source>
        <dbReference type="ARBA" id="ARBA00022679"/>
    </source>
</evidence>
<evidence type="ECO:0000256" key="3">
    <source>
        <dbReference type="ARBA" id="ARBA00005735"/>
    </source>
</evidence>
<feature type="domain" description="Galactosyltransferase C-terminal" evidence="12">
    <location>
        <begin position="89"/>
        <end position="165"/>
    </location>
</feature>
<dbReference type="InterPro" id="IPR029044">
    <property type="entry name" value="Nucleotide-diphossugar_trans"/>
</dbReference>
<evidence type="ECO:0000256" key="11">
    <source>
        <dbReference type="SAM" id="MobiDB-lite"/>
    </source>
</evidence>
<dbReference type="GO" id="GO:0008378">
    <property type="term" value="F:galactosyltransferase activity"/>
    <property type="evidence" value="ECO:0007669"/>
    <property type="project" value="TreeGrafter"/>
</dbReference>
<evidence type="ECO:0000256" key="4">
    <source>
        <dbReference type="ARBA" id="ARBA00022676"/>
    </source>
</evidence>
<comment type="similarity">
    <text evidence="3">Belongs to the glycosyltransferase 7 family.</text>
</comment>